<dbReference type="KEGG" id="ptm:GSPATT00009023001"/>
<dbReference type="HOGENOM" id="CLU_798013_0_0_1"/>
<reference evidence="1 2" key="1">
    <citation type="journal article" date="2006" name="Nature">
        <title>Global trends of whole-genome duplications revealed by the ciliate Paramecium tetraurelia.</title>
        <authorList>
            <consortium name="Genoscope"/>
            <person name="Aury J.-M."/>
            <person name="Jaillon O."/>
            <person name="Duret L."/>
            <person name="Noel B."/>
            <person name="Jubin C."/>
            <person name="Porcel B.M."/>
            <person name="Segurens B."/>
            <person name="Daubin V."/>
            <person name="Anthouard V."/>
            <person name="Aiach N."/>
            <person name="Arnaiz O."/>
            <person name="Billaut A."/>
            <person name="Beisson J."/>
            <person name="Blanc I."/>
            <person name="Bouhouche K."/>
            <person name="Camara F."/>
            <person name="Duharcourt S."/>
            <person name="Guigo R."/>
            <person name="Gogendeau D."/>
            <person name="Katinka M."/>
            <person name="Keller A.-M."/>
            <person name="Kissmehl R."/>
            <person name="Klotz C."/>
            <person name="Koll F."/>
            <person name="Le Moue A."/>
            <person name="Lepere C."/>
            <person name="Malinsky S."/>
            <person name="Nowacki M."/>
            <person name="Nowak J.K."/>
            <person name="Plattner H."/>
            <person name="Poulain J."/>
            <person name="Ruiz F."/>
            <person name="Serrano V."/>
            <person name="Zagulski M."/>
            <person name="Dessen P."/>
            <person name="Betermier M."/>
            <person name="Weissenbach J."/>
            <person name="Scarpelli C."/>
            <person name="Schachter V."/>
            <person name="Sperling L."/>
            <person name="Meyer E."/>
            <person name="Cohen J."/>
            <person name="Wincker P."/>
        </authorList>
    </citation>
    <scope>NUCLEOTIDE SEQUENCE [LARGE SCALE GENOMIC DNA]</scope>
    <source>
        <strain evidence="1 2">Stock d4-2</strain>
    </source>
</reference>
<dbReference type="GeneID" id="5025814"/>
<organism evidence="1 2">
    <name type="scientific">Paramecium tetraurelia</name>
    <dbReference type="NCBI Taxonomy" id="5888"/>
    <lineage>
        <taxon>Eukaryota</taxon>
        <taxon>Sar</taxon>
        <taxon>Alveolata</taxon>
        <taxon>Ciliophora</taxon>
        <taxon>Intramacronucleata</taxon>
        <taxon>Oligohymenophorea</taxon>
        <taxon>Peniculida</taxon>
        <taxon>Parameciidae</taxon>
        <taxon>Paramecium</taxon>
    </lineage>
</organism>
<sequence>MIKTAYKKQPLIPKLSNLTSAIEIQHPLSCRQQKQTYVSFIQPSIKTTRHKENTYKFAKTPTKSDHINLNVSKHSRSPNSSQIQSSQAILNVLNQNIKLRQQQQSYQQQTYKSNNVTPQKQISQEEQNKIEKVQTQELYQQIIKQRQQSIQNVQQQTICCIYHSEKKAKYFKANEKQERQYLCSLCAIQEAYEGLIYDMKTNQLIPKKKSQRSWTLKYDEPITTEQNRKLQQLNEFLDLARQLYESAKTKKEVSLKYSIQEILAEIENISQDIINNAQNIIQNVESKSFQMILQNYVNRLQQFDIIINKQNCVNKLPLKKQVLISFQNKDSFVNPDQMESTDSLMLRESETQHFFDDCNDVTLYSPNF</sequence>
<evidence type="ECO:0000313" key="2">
    <source>
        <dbReference type="Proteomes" id="UP000000600"/>
    </source>
</evidence>
<proteinExistence type="predicted"/>
<dbReference type="OMA" id="YLCSLCA"/>
<evidence type="ECO:0000313" key="1">
    <source>
        <dbReference type="EMBL" id="CAK72632.1"/>
    </source>
</evidence>
<dbReference type="Proteomes" id="UP000000600">
    <property type="component" value="Unassembled WGS sequence"/>
</dbReference>
<dbReference type="OrthoDB" id="304121at2759"/>
<dbReference type="EMBL" id="CT868130">
    <property type="protein sequence ID" value="CAK72632.1"/>
    <property type="molecule type" value="Genomic_DNA"/>
</dbReference>
<gene>
    <name evidence="1" type="ORF">GSPATT00009023001</name>
</gene>
<name>A0CPB5_PARTE</name>
<dbReference type="RefSeq" id="XP_001440029.1">
    <property type="nucleotide sequence ID" value="XM_001439992.1"/>
</dbReference>
<dbReference type="InParanoid" id="A0CPB5"/>
<protein>
    <submittedName>
        <fullName evidence="1">Uncharacterized protein</fullName>
    </submittedName>
</protein>
<keyword evidence="2" id="KW-1185">Reference proteome</keyword>
<accession>A0CPB5</accession>
<dbReference type="AlphaFoldDB" id="A0CPB5"/>